<dbReference type="GO" id="GO:0005634">
    <property type="term" value="C:nucleus"/>
    <property type="evidence" value="ECO:0007669"/>
    <property type="project" value="UniProtKB-SubCell"/>
</dbReference>
<dbReference type="InterPro" id="IPR045143">
    <property type="entry name" value="Spc25"/>
</dbReference>
<evidence type="ECO:0000256" key="3">
    <source>
        <dbReference type="ARBA" id="ARBA00022618"/>
    </source>
</evidence>
<evidence type="ECO:0000256" key="10">
    <source>
        <dbReference type="SAM" id="Coils"/>
    </source>
</evidence>
<proteinExistence type="inferred from homology"/>
<protein>
    <recommendedName>
        <fullName evidence="9">Kinetochore protein SPC25</fullName>
    </recommendedName>
</protein>
<keyword evidence="9" id="KW-0539">Nucleus</keyword>
<name>A0A2G8S4Y6_9APHY</name>
<keyword evidence="6 10" id="KW-0175">Coiled coil</keyword>
<evidence type="ECO:0000256" key="2">
    <source>
        <dbReference type="ARBA" id="ARBA00022454"/>
    </source>
</evidence>
<dbReference type="GO" id="GO:0007059">
    <property type="term" value="P:chromosome segregation"/>
    <property type="evidence" value="ECO:0007669"/>
    <property type="project" value="InterPro"/>
</dbReference>
<keyword evidence="4 9" id="KW-0498">Mitosis</keyword>
<keyword evidence="3 9" id="KW-0132">Cell division</keyword>
<keyword evidence="7 9" id="KW-0131">Cell cycle</keyword>
<accession>A0A2G8S4Y6</accession>
<dbReference type="STRING" id="1077348.A0A2G8S4Y6"/>
<comment type="similarity">
    <text evidence="1 9">Belongs to the SPC25 family.</text>
</comment>
<comment type="subunit">
    <text evidence="9">Component of the NDC80 complex.</text>
</comment>
<feature type="domain" description="Chromosome segregation protein Spc25 C-terminal" evidence="11">
    <location>
        <begin position="172"/>
        <end position="241"/>
    </location>
</feature>
<evidence type="ECO:0000256" key="6">
    <source>
        <dbReference type="ARBA" id="ARBA00023054"/>
    </source>
</evidence>
<evidence type="ECO:0000256" key="7">
    <source>
        <dbReference type="ARBA" id="ARBA00023306"/>
    </source>
</evidence>
<organism evidence="12 13">
    <name type="scientific">Ganoderma sinense ZZ0214-1</name>
    <dbReference type="NCBI Taxonomy" id="1077348"/>
    <lineage>
        <taxon>Eukaryota</taxon>
        <taxon>Fungi</taxon>
        <taxon>Dikarya</taxon>
        <taxon>Basidiomycota</taxon>
        <taxon>Agaricomycotina</taxon>
        <taxon>Agaricomycetes</taxon>
        <taxon>Polyporales</taxon>
        <taxon>Polyporaceae</taxon>
        <taxon>Ganoderma</taxon>
    </lineage>
</organism>
<dbReference type="Pfam" id="PF08234">
    <property type="entry name" value="Spindle_Spc25"/>
    <property type="match status" value="1"/>
</dbReference>
<feature type="coiled-coil region" evidence="10">
    <location>
        <begin position="91"/>
        <end position="118"/>
    </location>
</feature>
<evidence type="ECO:0000313" key="12">
    <source>
        <dbReference type="EMBL" id="PIL28849.1"/>
    </source>
</evidence>
<dbReference type="GO" id="GO:0031262">
    <property type="term" value="C:Ndc80 complex"/>
    <property type="evidence" value="ECO:0007669"/>
    <property type="project" value="InterPro"/>
</dbReference>
<evidence type="ECO:0000313" key="13">
    <source>
        <dbReference type="Proteomes" id="UP000230002"/>
    </source>
</evidence>
<evidence type="ECO:0000256" key="1">
    <source>
        <dbReference type="ARBA" id="ARBA00006379"/>
    </source>
</evidence>
<evidence type="ECO:0000256" key="8">
    <source>
        <dbReference type="ARBA" id="ARBA00023328"/>
    </source>
</evidence>
<comment type="caution">
    <text evidence="12">The sequence shown here is derived from an EMBL/GenBank/DDBJ whole genome shotgun (WGS) entry which is preliminary data.</text>
</comment>
<dbReference type="OrthoDB" id="4056921at2759"/>
<dbReference type="PANTHER" id="PTHR14281">
    <property type="entry name" value="KINETOCHORE PROTEIN SPC25-RELATED"/>
    <property type="match status" value="1"/>
</dbReference>
<sequence length="248" mass="28326">MSKVLRVPKLDLPAVLAQQNPQIDLRLEAYEASTRNFLKAVSNYTQRAVTEITNRKNGFAAEKKKIAEKTTQIETETNQSKLREIELIAVLDKEQEEKKESEASVATFRRQLASVKEKCASLDVEIEQHRIITANLMRERKREHSILTGHASRTQPEVAACEDRLKCAIEGIDKDKILVRFTHIDPADLAREFSLVVDVSSRAYKVPTTTPFLPNLPILLDELNESRDIYAFIRRVREAFRDLAVQGR</sequence>
<evidence type="ECO:0000259" key="11">
    <source>
        <dbReference type="Pfam" id="PF08234"/>
    </source>
</evidence>
<keyword evidence="13" id="KW-1185">Reference proteome</keyword>
<dbReference type="AlphaFoldDB" id="A0A2G8S4Y6"/>
<dbReference type="Gene3D" id="3.30.457.50">
    <property type="entry name" value="Chromosome segregation protein Spc25"/>
    <property type="match status" value="1"/>
</dbReference>
<keyword evidence="8 9" id="KW-0137">Centromere</keyword>
<evidence type="ECO:0000256" key="4">
    <source>
        <dbReference type="ARBA" id="ARBA00022776"/>
    </source>
</evidence>
<keyword evidence="5 9" id="KW-0995">Kinetochore</keyword>
<comment type="function">
    <text evidence="9">Acts as a component of the essential kinetochore-associated NDC80 complex, which is required for chromosome segregation and spindle checkpoint activity.</text>
</comment>
<evidence type="ECO:0000256" key="9">
    <source>
        <dbReference type="RuleBase" id="RU367150"/>
    </source>
</evidence>
<comment type="subcellular location">
    <subcellularLocation>
        <location evidence="9">Nucleus</location>
    </subcellularLocation>
    <subcellularLocation>
        <location evidence="9">Chromosome</location>
        <location evidence="9">Centromere</location>
        <location evidence="9">Kinetochore</location>
    </subcellularLocation>
</comment>
<keyword evidence="2 9" id="KW-0158">Chromosome</keyword>
<dbReference type="GO" id="GO:0051301">
    <property type="term" value="P:cell division"/>
    <property type="evidence" value="ECO:0007669"/>
    <property type="project" value="UniProtKB-UniRule"/>
</dbReference>
<dbReference type="Proteomes" id="UP000230002">
    <property type="component" value="Unassembled WGS sequence"/>
</dbReference>
<reference evidence="12 13" key="1">
    <citation type="journal article" date="2015" name="Sci. Rep.">
        <title>Chromosome-level genome map provides insights into diverse defense mechanisms in the medicinal fungus Ganoderma sinense.</title>
        <authorList>
            <person name="Zhu Y."/>
            <person name="Xu J."/>
            <person name="Sun C."/>
            <person name="Zhou S."/>
            <person name="Xu H."/>
            <person name="Nelson D.R."/>
            <person name="Qian J."/>
            <person name="Song J."/>
            <person name="Luo H."/>
            <person name="Xiang L."/>
            <person name="Li Y."/>
            <person name="Xu Z."/>
            <person name="Ji A."/>
            <person name="Wang L."/>
            <person name="Lu S."/>
            <person name="Hayward A."/>
            <person name="Sun W."/>
            <person name="Li X."/>
            <person name="Schwartz D.C."/>
            <person name="Wang Y."/>
            <person name="Chen S."/>
        </authorList>
    </citation>
    <scope>NUCLEOTIDE SEQUENCE [LARGE SCALE GENOMIC DNA]</scope>
    <source>
        <strain evidence="12 13">ZZ0214-1</strain>
    </source>
</reference>
<gene>
    <name evidence="12" type="ORF">GSI_08895</name>
</gene>
<dbReference type="PANTHER" id="PTHR14281:SF0">
    <property type="entry name" value="KINETOCHORE PROTEIN SPC25"/>
    <property type="match status" value="1"/>
</dbReference>
<evidence type="ECO:0000256" key="5">
    <source>
        <dbReference type="ARBA" id="ARBA00022838"/>
    </source>
</evidence>
<dbReference type="EMBL" id="AYKW01000023">
    <property type="protein sequence ID" value="PIL28849.1"/>
    <property type="molecule type" value="Genomic_DNA"/>
</dbReference>
<dbReference type="InterPro" id="IPR013255">
    <property type="entry name" value="Spc25_C"/>
</dbReference>
<dbReference type="CDD" id="cd23784">
    <property type="entry name" value="RWD_Spc25"/>
    <property type="match status" value="1"/>
</dbReference>